<comment type="caution">
    <text evidence="2">The sequence shown here is derived from an EMBL/GenBank/DDBJ whole genome shotgun (WGS) entry which is preliminary data.</text>
</comment>
<evidence type="ECO:0000313" key="3">
    <source>
        <dbReference type="Proteomes" id="UP000289792"/>
    </source>
</evidence>
<feature type="signal peptide" evidence="1">
    <location>
        <begin position="1"/>
        <end position="18"/>
    </location>
</feature>
<accession>A0A4Q0XJM9</accession>
<reference evidence="2 3" key="1">
    <citation type="submission" date="2019-01" db="EMBL/GenBank/DDBJ databases">
        <title>Genome sequence of the Antarctic species Gelidibacter gilvus ACAM 158(T).</title>
        <authorList>
            <person name="Bowman J.P."/>
        </authorList>
    </citation>
    <scope>NUCLEOTIDE SEQUENCE [LARGE SCALE GENOMIC DNA]</scope>
    <source>
        <strain evidence="2 3">IC158</strain>
    </source>
</reference>
<proteinExistence type="predicted"/>
<dbReference type="RefSeq" id="WP_129016775.1">
    <property type="nucleotide sequence ID" value="NZ_SDDZ01000003.1"/>
</dbReference>
<name>A0A4Q0XJM9_9FLAO</name>
<feature type="chain" id="PRO_5020570349" evidence="1">
    <location>
        <begin position="19"/>
        <end position="196"/>
    </location>
</feature>
<keyword evidence="3" id="KW-1185">Reference proteome</keyword>
<keyword evidence="1" id="KW-0732">Signal</keyword>
<protein>
    <submittedName>
        <fullName evidence="2">Uncharacterized protein</fullName>
    </submittedName>
</protein>
<dbReference type="EMBL" id="SDDZ01000003">
    <property type="protein sequence ID" value="RXJ50657.1"/>
    <property type="molecule type" value="Genomic_DNA"/>
</dbReference>
<organism evidence="2 3">
    <name type="scientific">Gelidibacter gilvus</name>
    <dbReference type="NCBI Taxonomy" id="59602"/>
    <lineage>
        <taxon>Bacteria</taxon>
        <taxon>Pseudomonadati</taxon>
        <taxon>Bacteroidota</taxon>
        <taxon>Flavobacteriia</taxon>
        <taxon>Flavobacteriales</taxon>
        <taxon>Flavobacteriaceae</taxon>
        <taxon>Gelidibacter</taxon>
    </lineage>
</organism>
<evidence type="ECO:0000313" key="2">
    <source>
        <dbReference type="EMBL" id="RXJ50657.1"/>
    </source>
</evidence>
<dbReference type="OrthoDB" id="9793669at2"/>
<sequence length="196" mass="22075">MKNLFLLSVLICFSSSFGQTKIPSAESQIKTALYACPEMYQEGAKILGYNQEGKLITIREGNNGLVCLADDPNKDRISVSCYSDKLEAYMARGREFIAEGKTEEEKREMRKKEIDAEALLMPKEPAAVYVVNAKQEDHDFESGELKNSRIRYVLYRPYMTAEETGLPTQPGLPGMPWLMDANTHRSHVMITPAAEN</sequence>
<evidence type="ECO:0000256" key="1">
    <source>
        <dbReference type="SAM" id="SignalP"/>
    </source>
</evidence>
<gene>
    <name evidence="2" type="ORF">ESZ48_07835</name>
</gene>
<dbReference type="AlphaFoldDB" id="A0A4Q0XJM9"/>
<dbReference type="Proteomes" id="UP000289792">
    <property type="component" value="Unassembled WGS sequence"/>
</dbReference>